<evidence type="ECO:0000313" key="2">
    <source>
        <dbReference type="EMBL" id="GFS70777.1"/>
    </source>
</evidence>
<name>A0A8X6MP87_NEPPI</name>
<reference evidence="2" key="1">
    <citation type="submission" date="2020-08" db="EMBL/GenBank/DDBJ databases">
        <title>Multicomponent nature underlies the extraordinary mechanical properties of spider dragline silk.</title>
        <authorList>
            <person name="Kono N."/>
            <person name="Nakamura H."/>
            <person name="Mori M."/>
            <person name="Yoshida Y."/>
            <person name="Ohtoshi R."/>
            <person name="Malay A.D."/>
            <person name="Moran D.A.P."/>
            <person name="Tomita M."/>
            <person name="Numata K."/>
            <person name="Arakawa K."/>
        </authorList>
    </citation>
    <scope>NUCLEOTIDE SEQUENCE</scope>
</reference>
<sequence length="296" mass="34556">MLPQKPKSSVSCPDLIFKKVVISPLKPLFPQEQKGELLKNAQSDSEISASKREESNRGNSILQRKRFEYKPGVEIFEKKRDPSGISIRHEDLHFSEERSPNKDCVEQAPNISCEETLHSENKYPKFMECNEQSCSADAGGRQSDLTPDFRNKHEQRISESQPKNDINAQGRMLLDFPTPKHPRYNQVRPQNRPRRYNRAQYTSFQYRGQVSQPRSSNHVRFGNHLSKALTCYSADQKQETVEDLYENYQTSAEKRRPMRSNIRRQRTETPNWRSRIGGLFHVMGERLRKAFSRRGQ</sequence>
<feature type="region of interest" description="Disordered" evidence="1">
    <location>
        <begin position="32"/>
        <end position="63"/>
    </location>
</feature>
<keyword evidence="3" id="KW-1185">Reference proteome</keyword>
<proteinExistence type="predicted"/>
<feature type="region of interest" description="Disordered" evidence="1">
    <location>
        <begin position="134"/>
        <end position="161"/>
    </location>
</feature>
<dbReference type="AlphaFoldDB" id="A0A8X6MP87"/>
<organism evidence="2 3">
    <name type="scientific">Nephila pilipes</name>
    <name type="common">Giant wood spider</name>
    <name type="synonym">Nephila maculata</name>
    <dbReference type="NCBI Taxonomy" id="299642"/>
    <lineage>
        <taxon>Eukaryota</taxon>
        <taxon>Metazoa</taxon>
        <taxon>Ecdysozoa</taxon>
        <taxon>Arthropoda</taxon>
        <taxon>Chelicerata</taxon>
        <taxon>Arachnida</taxon>
        <taxon>Araneae</taxon>
        <taxon>Araneomorphae</taxon>
        <taxon>Entelegynae</taxon>
        <taxon>Araneoidea</taxon>
        <taxon>Nephilidae</taxon>
        <taxon>Nephila</taxon>
    </lineage>
</organism>
<dbReference type="Proteomes" id="UP000887013">
    <property type="component" value="Unassembled WGS sequence"/>
</dbReference>
<protein>
    <submittedName>
        <fullName evidence="2">Uncharacterized protein</fullName>
    </submittedName>
</protein>
<evidence type="ECO:0000313" key="3">
    <source>
        <dbReference type="Proteomes" id="UP000887013"/>
    </source>
</evidence>
<gene>
    <name evidence="2" type="ORF">NPIL_237011</name>
</gene>
<dbReference type="EMBL" id="BMAW01049477">
    <property type="protein sequence ID" value="GFS70777.1"/>
    <property type="molecule type" value="Genomic_DNA"/>
</dbReference>
<accession>A0A8X6MP87</accession>
<comment type="caution">
    <text evidence="2">The sequence shown here is derived from an EMBL/GenBank/DDBJ whole genome shotgun (WGS) entry which is preliminary data.</text>
</comment>
<feature type="compositionally biased region" description="Basic and acidic residues" evidence="1">
    <location>
        <begin position="147"/>
        <end position="157"/>
    </location>
</feature>
<evidence type="ECO:0000256" key="1">
    <source>
        <dbReference type="SAM" id="MobiDB-lite"/>
    </source>
</evidence>